<dbReference type="AlphaFoldDB" id="A0A9Q1HFW2"/>
<protein>
    <submittedName>
        <fullName evidence="1">Uncharacterized protein</fullName>
    </submittedName>
</protein>
<organism evidence="1 2">
    <name type="scientific">Holothuria leucospilota</name>
    <name type="common">Black long sea cucumber</name>
    <name type="synonym">Mertensiothuria leucospilota</name>
    <dbReference type="NCBI Taxonomy" id="206669"/>
    <lineage>
        <taxon>Eukaryota</taxon>
        <taxon>Metazoa</taxon>
        <taxon>Echinodermata</taxon>
        <taxon>Eleutherozoa</taxon>
        <taxon>Echinozoa</taxon>
        <taxon>Holothuroidea</taxon>
        <taxon>Aspidochirotacea</taxon>
        <taxon>Aspidochirotida</taxon>
        <taxon>Holothuriidae</taxon>
        <taxon>Holothuria</taxon>
    </lineage>
</organism>
<sequence length="185" mass="21103">MITYNVHGLVHLSEKVKVFGALDNISCFPYESYLGELKRLVRKPASPLAQVIRRLSEKQNEAQDEARDTPIFQQQHHAGPVPVMMSTTIIQFKVLYLTDCTLKITEGNNCVQIGKSIALVQNFISSQGQNYIVFKQFRSIKSYFKYPLNSKLLGFVKVKNSKDLFGWRKPSEAKKSQQPRGKCMT</sequence>
<reference evidence="1" key="1">
    <citation type="submission" date="2021-10" db="EMBL/GenBank/DDBJ databases">
        <title>Tropical sea cucumber genome reveals ecological adaptation and Cuvierian tubules defense mechanism.</title>
        <authorList>
            <person name="Chen T."/>
        </authorList>
    </citation>
    <scope>NUCLEOTIDE SEQUENCE</scope>
    <source>
        <strain evidence="1">Nanhai2018</strain>
        <tissue evidence="1">Muscle</tissue>
    </source>
</reference>
<comment type="caution">
    <text evidence="1">The sequence shown here is derived from an EMBL/GenBank/DDBJ whole genome shotgun (WGS) entry which is preliminary data.</text>
</comment>
<dbReference type="EMBL" id="JAIZAY010000004">
    <property type="protein sequence ID" value="KAJ8043546.1"/>
    <property type="molecule type" value="Genomic_DNA"/>
</dbReference>
<dbReference type="OrthoDB" id="10028922at2759"/>
<accession>A0A9Q1HFW2</accession>
<keyword evidence="2" id="KW-1185">Reference proteome</keyword>
<evidence type="ECO:0000313" key="2">
    <source>
        <dbReference type="Proteomes" id="UP001152320"/>
    </source>
</evidence>
<dbReference type="Proteomes" id="UP001152320">
    <property type="component" value="Chromosome 4"/>
</dbReference>
<gene>
    <name evidence="1" type="ORF">HOLleu_10677</name>
</gene>
<proteinExistence type="predicted"/>
<dbReference type="PANTHER" id="PTHR33053">
    <property type="entry name" value="PROTEIN, PUTATIVE-RELATED"/>
    <property type="match status" value="1"/>
</dbReference>
<evidence type="ECO:0000313" key="1">
    <source>
        <dbReference type="EMBL" id="KAJ8043546.1"/>
    </source>
</evidence>
<dbReference type="PANTHER" id="PTHR33053:SF24">
    <property type="entry name" value="TRANSPOSASE DOMAIN-CONTAINING PROTEIN"/>
    <property type="match status" value="1"/>
</dbReference>
<name>A0A9Q1HFW2_HOLLE</name>